<dbReference type="AlphaFoldDB" id="A6NQM3"/>
<comment type="caution">
    <text evidence="1">The sequence shown here is derived from an EMBL/GenBank/DDBJ whole genome shotgun (WGS) entry which is preliminary data.</text>
</comment>
<protein>
    <submittedName>
        <fullName evidence="1">Uncharacterized protein</fullName>
    </submittedName>
</protein>
<evidence type="ECO:0000313" key="1">
    <source>
        <dbReference type="EMBL" id="EDN01369.1"/>
    </source>
</evidence>
<keyword evidence="2" id="KW-1185">Reference proteome</keyword>
<proteinExistence type="predicted"/>
<reference evidence="1 2" key="1">
    <citation type="submission" date="2007-04" db="EMBL/GenBank/DDBJ databases">
        <authorList>
            <person name="Fulton L."/>
            <person name="Clifton S."/>
            <person name="Fulton B."/>
            <person name="Xu J."/>
            <person name="Minx P."/>
            <person name="Pepin K.H."/>
            <person name="Johnson M."/>
            <person name="Thiruvilangam P."/>
            <person name="Bhonagiri V."/>
            <person name="Nash W.E."/>
            <person name="Mardis E.R."/>
            <person name="Wilson R.K."/>
        </authorList>
    </citation>
    <scope>NUCLEOTIDE SEQUENCE [LARGE SCALE GENOMIC DNA]</scope>
    <source>
        <strain evidence="1 2">ATCC 29799</strain>
    </source>
</reference>
<dbReference type="STRING" id="411467.BACCAP_00494"/>
<dbReference type="Proteomes" id="UP000003639">
    <property type="component" value="Unassembled WGS sequence"/>
</dbReference>
<sequence>MADGATILQEIEHHPPCSLLSKKTGGLFRQSEPAGITFSAGCFLQWEAGRGIINYLWNGR</sequence>
<name>A6NQM3_9FIRM</name>
<evidence type="ECO:0000313" key="2">
    <source>
        <dbReference type="Proteomes" id="UP000003639"/>
    </source>
</evidence>
<organism evidence="1 2">
    <name type="scientific">Pseudoflavonifractor capillosus ATCC 29799</name>
    <dbReference type="NCBI Taxonomy" id="411467"/>
    <lineage>
        <taxon>Bacteria</taxon>
        <taxon>Bacillati</taxon>
        <taxon>Bacillota</taxon>
        <taxon>Clostridia</taxon>
        <taxon>Eubacteriales</taxon>
        <taxon>Oscillospiraceae</taxon>
        <taxon>Pseudoflavonifractor</taxon>
    </lineage>
</organism>
<dbReference type="EMBL" id="AAXG02000005">
    <property type="protein sequence ID" value="EDN01369.1"/>
    <property type="molecule type" value="Genomic_DNA"/>
</dbReference>
<accession>A6NQM3</accession>
<reference evidence="1 2" key="2">
    <citation type="submission" date="2007-06" db="EMBL/GenBank/DDBJ databases">
        <title>Draft genome sequence of Pseudoflavonifractor capillosus ATCC 29799.</title>
        <authorList>
            <person name="Sudarsanam P."/>
            <person name="Ley R."/>
            <person name="Guruge J."/>
            <person name="Turnbaugh P.J."/>
            <person name="Mahowald M."/>
            <person name="Liep D."/>
            <person name="Gordon J."/>
        </authorList>
    </citation>
    <scope>NUCLEOTIDE SEQUENCE [LARGE SCALE GENOMIC DNA]</scope>
    <source>
        <strain evidence="1 2">ATCC 29799</strain>
    </source>
</reference>
<gene>
    <name evidence="1" type="ORF">BACCAP_00494</name>
</gene>